<dbReference type="InterPro" id="IPR003680">
    <property type="entry name" value="Flavodoxin_fold"/>
</dbReference>
<dbReference type="RefSeq" id="WP_209147940.1">
    <property type="nucleotide sequence ID" value="NZ_JAGHKP010000004.1"/>
</dbReference>
<gene>
    <name evidence="3" type="ORF">J7I43_21540</name>
</gene>
<keyword evidence="4" id="KW-1185">Reference proteome</keyword>
<proteinExistence type="predicted"/>
<dbReference type="PANTHER" id="PTHR47307:SF1">
    <property type="entry name" value="GLUTATHIONE-REGULATED POTASSIUM-EFFLUX SYSTEM ANCILLARY PROTEIN KEFG"/>
    <property type="match status" value="1"/>
</dbReference>
<name>A0ABS3YJG8_9BACT</name>
<comment type="caution">
    <text evidence="3">The sequence shown here is derived from an EMBL/GenBank/DDBJ whole genome shotgun (WGS) entry which is preliminary data.</text>
</comment>
<feature type="domain" description="Flavodoxin-like fold" evidence="2">
    <location>
        <begin position="1"/>
        <end position="168"/>
    </location>
</feature>
<protein>
    <submittedName>
        <fullName evidence="3">NAD(P)H-dependent oxidoreductase</fullName>
    </submittedName>
</protein>
<dbReference type="Proteomes" id="UP000679126">
    <property type="component" value="Unassembled WGS sequence"/>
</dbReference>
<keyword evidence="1" id="KW-0560">Oxidoreductase</keyword>
<dbReference type="InterPro" id="IPR046980">
    <property type="entry name" value="KefG/KefF"/>
</dbReference>
<reference evidence="4" key="1">
    <citation type="submission" date="2021-03" db="EMBL/GenBank/DDBJ databases">
        <title>Assistant Professor.</title>
        <authorList>
            <person name="Huq M.A."/>
        </authorList>
    </citation>
    <scope>NUCLEOTIDE SEQUENCE [LARGE SCALE GENOMIC DNA]</scope>
    <source>
        <strain evidence="4">MAH-28</strain>
    </source>
</reference>
<dbReference type="PANTHER" id="PTHR47307">
    <property type="entry name" value="GLUTATHIONE-REGULATED POTASSIUM-EFFLUX SYSTEM ANCILLARY PROTEIN KEFG"/>
    <property type="match status" value="1"/>
</dbReference>
<evidence type="ECO:0000313" key="3">
    <source>
        <dbReference type="EMBL" id="MBO9154826.1"/>
    </source>
</evidence>
<organism evidence="3 4">
    <name type="scientific">Chitinophaga chungangae</name>
    <dbReference type="NCBI Taxonomy" id="2821488"/>
    <lineage>
        <taxon>Bacteria</taxon>
        <taxon>Pseudomonadati</taxon>
        <taxon>Bacteroidota</taxon>
        <taxon>Chitinophagia</taxon>
        <taxon>Chitinophagales</taxon>
        <taxon>Chitinophagaceae</taxon>
        <taxon>Chitinophaga</taxon>
    </lineage>
</organism>
<dbReference type="EMBL" id="JAGHKP010000004">
    <property type="protein sequence ID" value="MBO9154826.1"/>
    <property type="molecule type" value="Genomic_DNA"/>
</dbReference>
<dbReference type="SUPFAM" id="SSF52218">
    <property type="entry name" value="Flavoproteins"/>
    <property type="match status" value="1"/>
</dbReference>
<sequence length="201" mass="23115">MKVLILFAHPAFERSRVHSRLINAAKQQPGVTLRDLYEVYPDFDVHPDTEQQILQKHDVIIFQHPLYWYSGPALLKQWMDLVLEHGWAYGKEGVALKGKYMLQVISTGGNEHAYSPEGHHGHPVKQFMLPFEQSAKLCNMEYLSPFVVHGTNQLTELQLDEYAERYATLLQTLQADRLDLQKARQISELNNLIALPPIISK</sequence>
<evidence type="ECO:0000256" key="1">
    <source>
        <dbReference type="ARBA" id="ARBA00023002"/>
    </source>
</evidence>
<accession>A0ABS3YJG8</accession>
<dbReference type="Gene3D" id="3.40.50.360">
    <property type="match status" value="1"/>
</dbReference>
<dbReference type="Pfam" id="PF02525">
    <property type="entry name" value="Flavodoxin_2"/>
    <property type="match status" value="1"/>
</dbReference>
<dbReference type="InterPro" id="IPR029039">
    <property type="entry name" value="Flavoprotein-like_sf"/>
</dbReference>
<evidence type="ECO:0000313" key="4">
    <source>
        <dbReference type="Proteomes" id="UP000679126"/>
    </source>
</evidence>
<evidence type="ECO:0000259" key="2">
    <source>
        <dbReference type="Pfam" id="PF02525"/>
    </source>
</evidence>